<dbReference type="PROSITE" id="PS51257">
    <property type="entry name" value="PROKAR_LIPOPROTEIN"/>
    <property type="match status" value="1"/>
</dbReference>
<name>A0A291QJW3_9ACTN</name>
<evidence type="ECO:0000313" key="1">
    <source>
        <dbReference type="EMBL" id="ATL31743.1"/>
    </source>
</evidence>
<keyword evidence="2" id="KW-1185">Reference proteome</keyword>
<reference evidence="1 2" key="1">
    <citation type="submission" date="2017-08" db="EMBL/GenBank/DDBJ databases">
        <title>Complete Genome Sequence of Streptomyces formicae KY5, the formicamycin producer.</title>
        <authorList>
            <person name="Holmes N.A."/>
            <person name="Devine R."/>
            <person name="Qin Z."/>
            <person name="Seipke R.F."/>
            <person name="Wilkinson B."/>
            <person name="Hutchings M.I."/>
        </authorList>
    </citation>
    <scope>NUCLEOTIDE SEQUENCE [LARGE SCALE GENOMIC DNA]</scope>
    <source>
        <strain evidence="1 2">KY5</strain>
    </source>
</reference>
<dbReference type="Proteomes" id="UP000221011">
    <property type="component" value="Chromosome"/>
</dbReference>
<sequence>MSRVELFRSRVWWGFSGAAGCVCVGGESGCGVVRRGAARVAVAVVRAGVGA</sequence>
<dbReference type="AlphaFoldDB" id="A0A291QJW3"/>
<dbReference type="EMBL" id="CP022685">
    <property type="protein sequence ID" value="ATL31743.1"/>
    <property type="molecule type" value="Genomic_DNA"/>
</dbReference>
<gene>
    <name evidence="1" type="ORF">KY5_6725</name>
</gene>
<dbReference type="KEGG" id="sfk:KY5_6725"/>
<protein>
    <submittedName>
        <fullName evidence="1">Uncharacterized protein</fullName>
    </submittedName>
</protein>
<proteinExistence type="predicted"/>
<organism evidence="1 2">
    <name type="scientific">Streptomyces formicae</name>
    <dbReference type="NCBI Taxonomy" id="1616117"/>
    <lineage>
        <taxon>Bacteria</taxon>
        <taxon>Bacillati</taxon>
        <taxon>Actinomycetota</taxon>
        <taxon>Actinomycetes</taxon>
        <taxon>Kitasatosporales</taxon>
        <taxon>Streptomycetaceae</taxon>
        <taxon>Streptomyces</taxon>
    </lineage>
</organism>
<accession>A0A291QJW3</accession>
<evidence type="ECO:0000313" key="2">
    <source>
        <dbReference type="Proteomes" id="UP000221011"/>
    </source>
</evidence>